<evidence type="ECO:0000313" key="3">
    <source>
        <dbReference type="Proteomes" id="UP000254304"/>
    </source>
</evidence>
<proteinExistence type="predicted"/>
<reference evidence="2 3" key="1">
    <citation type="submission" date="2018-06" db="EMBL/GenBank/DDBJ databases">
        <authorList>
            <consortium name="Pathogen Informatics"/>
            <person name="Doyle S."/>
        </authorList>
    </citation>
    <scope>NUCLEOTIDE SEQUENCE [LARGE SCALE GENOMIC DNA]</scope>
    <source>
        <strain evidence="2 3">NCTC12157</strain>
    </source>
</reference>
<feature type="region of interest" description="Disordered" evidence="1">
    <location>
        <begin position="50"/>
        <end position="77"/>
    </location>
</feature>
<evidence type="ECO:0000256" key="1">
    <source>
        <dbReference type="SAM" id="MobiDB-lite"/>
    </source>
</evidence>
<dbReference type="Proteomes" id="UP000254304">
    <property type="component" value="Unassembled WGS sequence"/>
</dbReference>
<name>A0A377NIW7_9GAMM</name>
<dbReference type="EMBL" id="UGGO01000001">
    <property type="protein sequence ID" value="STQ46903.1"/>
    <property type="molecule type" value="Genomic_DNA"/>
</dbReference>
<sequence length="93" mass="10892">MRREVFTFAARHLSVFVPICCLLQRLLSTGAQLLYSWFATDHKMRNHTARFNSRAGKPDYKNNIPENPEGKHNNDNIEDLWQVTRKKVVYTEG</sequence>
<gene>
    <name evidence="2" type="ORF">NCTC12157_04721</name>
</gene>
<evidence type="ECO:0000313" key="2">
    <source>
        <dbReference type="EMBL" id="STQ46903.1"/>
    </source>
</evidence>
<protein>
    <submittedName>
        <fullName evidence="2">Uncharacterized protein</fullName>
    </submittedName>
</protein>
<organism evidence="2 3">
    <name type="scientific">Ewingella americana</name>
    <dbReference type="NCBI Taxonomy" id="41202"/>
    <lineage>
        <taxon>Bacteria</taxon>
        <taxon>Pseudomonadati</taxon>
        <taxon>Pseudomonadota</taxon>
        <taxon>Gammaproteobacteria</taxon>
        <taxon>Enterobacterales</taxon>
        <taxon>Yersiniaceae</taxon>
        <taxon>Ewingella</taxon>
    </lineage>
</organism>
<dbReference type="AlphaFoldDB" id="A0A377NIW7"/>
<accession>A0A377NIW7</accession>